<dbReference type="SUPFAM" id="SSF47729">
    <property type="entry name" value="IHF-like DNA-binding proteins"/>
    <property type="match status" value="1"/>
</dbReference>
<feature type="compositionally biased region" description="Basic residues" evidence="1">
    <location>
        <begin position="1"/>
        <end position="30"/>
    </location>
</feature>
<dbReference type="Pfam" id="PF00216">
    <property type="entry name" value="Bac_DNA_binding"/>
    <property type="match status" value="1"/>
</dbReference>
<dbReference type="GO" id="GO:0003677">
    <property type="term" value="F:DNA binding"/>
    <property type="evidence" value="ECO:0007669"/>
    <property type="project" value="UniProtKB-KW"/>
</dbReference>
<keyword evidence="2" id="KW-0238">DNA-binding</keyword>
<dbReference type="Gene3D" id="4.10.520.10">
    <property type="entry name" value="IHF-like DNA-binding proteins"/>
    <property type="match status" value="1"/>
</dbReference>
<name>A0A3B1AJH9_9ZZZZ</name>
<reference evidence="2" key="1">
    <citation type="submission" date="2018-06" db="EMBL/GenBank/DDBJ databases">
        <authorList>
            <person name="Zhirakovskaya E."/>
        </authorList>
    </citation>
    <scope>NUCLEOTIDE SEQUENCE</scope>
</reference>
<accession>A0A3B1AJH9</accession>
<dbReference type="AlphaFoldDB" id="A0A3B1AJH9"/>
<dbReference type="InterPro" id="IPR000119">
    <property type="entry name" value="Hist_DNA-bd"/>
</dbReference>
<organism evidence="2">
    <name type="scientific">hydrothermal vent metagenome</name>
    <dbReference type="NCBI Taxonomy" id="652676"/>
    <lineage>
        <taxon>unclassified sequences</taxon>
        <taxon>metagenomes</taxon>
        <taxon>ecological metagenomes</taxon>
    </lineage>
</organism>
<protein>
    <submittedName>
        <fullName evidence="2">Histone-like bacterial DNA-binding protein</fullName>
    </submittedName>
</protein>
<gene>
    <name evidence="2" type="ORF">MNBD_GAMMA20-1583</name>
</gene>
<evidence type="ECO:0000313" key="2">
    <source>
        <dbReference type="EMBL" id="VAX00173.1"/>
    </source>
</evidence>
<feature type="region of interest" description="Disordered" evidence="1">
    <location>
        <begin position="1"/>
        <end position="35"/>
    </location>
</feature>
<sequence length="147" mass="16158">MAMKKKATKKSVAKKKAPAKKAVAKKKVVARKTATPGRKLTAIKERYTKTQVLNELAENTELSKKQVVAVLDELAVLIERHIKPRSCGEFTLPGLLKVKTVKKPARKARKNVPNPFKPGELMNVAAKPASIKIKVLPLTKLKGMVSK</sequence>
<evidence type="ECO:0000256" key="1">
    <source>
        <dbReference type="SAM" id="MobiDB-lite"/>
    </source>
</evidence>
<dbReference type="GO" id="GO:0030527">
    <property type="term" value="F:structural constituent of chromatin"/>
    <property type="evidence" value="ECO:0007669"/>
    <property type="project" value="InterPro"/>
</dbReference>
<proteinExistence type="predicted"/>
<dbReference type="EMBL" id="UOFU01000195">
    <property type="protein sequence ID" value="VAX00173.1"/>
    <property type="molecule type" value="Genomic_DNA"/>
</dbReference>
<dbReference type="CDD" id="cd13834">
    <property type="entry name" value="HU_like"/>
    <property type="match status" value="1"/>
</dbReference>
<dbReference type="InterPro" id="IPR010992">
    <property type="entry name" value="IHF-like_DNA-bd_dom_sf"/>
</dbReference>